<dbReference type="PROSITE" id="PS51340">
    <property type="entry name" value="MOSC"/>
    <property type="match status" value="1"/>
</dbReference>
<dbReference type="AlphaFoldDB" id="A0A3D8M7H2"/>
<dbReference type="OrthoDB" id="9786134at2"/>
<protein>
    <submittedName>
        <fullName evidence="2">MOSC domain-containing protein</fullName>
    </submittedName>
</protein>
<dbReference type="InterPro" id="IPR052353">
    <property type="entry name" value="Benzoxazolinone_Detox_Enz"/>
</dbReference>
<proteinExistence type="predicted"/>
<name>A0A3D8M7H2_9ALTE</name>
<dbReference type="PANTHER" id="PTHR30212">
    <property type="entry name" value="PROTEIN YIIM"/>
    <property type="match status" value="1"/>
</dbReference>
<evidence type="ECO:0000259" key="1">
    <source>
        <dbReference type="PROSITE" id="PS51340"/>
    </source>
</evidence>
<dbReference type="EMBL" id="QRHA01000006">
    <property type="protein sequence ID" value="RDV25610.1"/>
    <property type="molecule type" value="Genomic_DNA"/>
</dbReference>
<dbReference type="InterPro" id="IPR011037">
    <property type="entry name" value="Pyrv_Knase-like_insert_dom_sf"/>
</dbReference>
<evidence type="ECO:0000313" key="2">
    <source>
        <dbReference type="EMBL" id="RDV25610.1"/>
    </source>
</evidence>
<feature type="domain" description="MOSC" evidence="1">
    <location>
        <begin position="26"/>
        <end position="160"/>
    </location>
</feature>
<gene>
    <name evidence="2" type="ORF">DXV75_09995</name>
</gene>
<dbReference type="SUPFAM" id="SSF50800">
    <property type="entry name" value="PK beta-barrel domain-like"/>
    <property type="match status" value="1"/>
</dbReference>
<dbReference type="RefSeq" id="WP_115593265.1">
    <property type="nucleotide sequence ID" value="NZ_QRHA01000006.1"/>
</dbReference>
<dbReference type="Gene3D" id="2.40.33.20">
    <property type="entry name" value="PK beta-barrel domain-like"/>
    <property type="match status" value="1"/>
</dbReference>
<sequence>MHVTALFAGRPTAFGPRGAKSSIIKQPVESITVLQERTLEDEQANRKLHGGPEKVLHQFSLAAYGLLQSHFPEGLFGPGTIGENLTVDTMDDSNVQVGDVYQFGDVILQVSAPRAPCNKISLRFDIKNLDRFVGARGITGWYYRVLEPGVIRVDDPVAILSRPEESICIGDLMRAVYDDSPCGQLDYYSQLPTLDDEWRHKCLHKLEKQRRSKDA</sequence>
<comment type="caution">
    <text evidence="2">The sequence shown here is derived from an EMBL/GenBank/DDBJ whole genome shotgun (WGS) entry which is preliminary data.</text>
</comment>
<keyword evidence="3" id="KW-1185">Reference proteome</keyword>
<dbReference type="GO" id="GO:0003824">
    <property type="term" value="F:catalytic activity"/>
    <property type="evidence" value="ECO:0007669"/>
    <property type="project" value="InterPro"/>
</dbReference>
<organism evidence="2 3">
    <name type="scientific">Alteromonas aestuariivivens</name>
    <dbReference type="NCBI Taxonomy" id="1938339"/>
    <lineage>
        <taxon>Bacteria</taxon>
        <taxon>Pseudomonadati</taxon>
        <taxon>Pseudomonadota</taxon>
        <taxon>Gammaproteobacteria</taxon>
        <taxon>Alteromonadales</taxon>
        <taxon>Alteromonadaceae</taxon>
        <taxon>Alteromonas/Salinimonas group</taxon>
        <taxon>Alteromonas</taxon>
    </lineage>
</organism>
<dbReference type="Pfam" id="PF03473">
    <property type="entry name" value="MOSC"/>
    <property type="match status" value="1"/>
</dbReference>
<dbReference type="InterPro" id="IPR005302">
    <property type="entry name" value="MoCF_Sase_C"/>
</dbReference>
<accession>A0A3D8M7H2</accession>
<evidence type="ECO:0000313" key="3">
    <source>
        <dbReference type="Proteomes" id="UP000256561"/>
    </source>
</evidence>
<dbReference type="GO" id="GO:0030151">
    <property type="term" value="F:molybdenum ion binding"/>
    <property type="evidence" value="ECO:0007669"/>
    <property type="project" value="InterPro"/>
</dbReference>
<dbReference type="GO" id="GO:0030170">
    <property type="term" value="F:pyridoxal phosphate binding"/>
    <property type="evidence" value="ECO:0007669"/>
    <property type="project" value="InterPro"/>
</dbReference>
<dbReference type="PANTHER" id="PTHR30212:SF2">
    <property type="entry name" value="PROTEIN YIIM"/>
    <property type="match status" value="1"/>
</dbReference>
<dbReference type="Proteomes" id="UP000256561">
    <property type="component" value="Unassembled WGS sequence"/>
</dbReference>
<reference evidence="3" key="1">
    <citation type="submission" date="2018-08" db="EMBL/GenBank/DDBJ databases">
        <authorList>
            <person name="Zhang J."/>
            <person name="Du Z.-J."/>
        </authorList>
    </citation>
    <scope>NUCLEOTIDE SEQUENCE [LARGE SCALE GENOMIC DNA]</scope>
    <source>
        <strain evidence="3">KCTC 52655</strain>
    </source>
</reference>